<gene>
    <name evidence="1" type="ORF">O1611_g2157</name>
</gene>
<sequence>MAAPNDYDFIVVGGGTAGLVLANRLSKDSNVRVLVLEAGEDRISDPRITTPLLYPTLMGTDVDWDVETEPQAALHNKTIRLPLGRALGGSSAVNGQVFLATSKVSMDTWCELGNPGWSWDILAPYFRKSFTLDLPSPGSRVHSHYHLDYVEPEFNGTDGPIQVSFPEDTDNPFPKAWVETMRGLGHGVSGDPFSGNITGAFTNAASVDPSTRQRSDANIGYLKPIQDRKNLVVITGAHVQRIILHGSSPEVVASGVQYFHNGETKTANVSAKGEVVLCAGVVNSPKILELSGIGDPEHLSSLGIPVKVPNKWVGENLQDHPMTGLSFEVQDGLKTLDNLLRQDEVATESAMKEYAESRTLCQPTYSSTPLNLSTTIPSYPHS</sequence>
<protein>
    <submittedName>
        <fullName evidence="1">Uncharacterized protein</fullName>
    </submittedName>
</protein>
<name>A0ACC2JVP1_9PEZI</name>
<dbReference type="Proteomes" id="UP001153332">
    <property type="component" value="Unassembled WGS sequence"/>
</dbReference>
<proteinExistence type="predicted"/>
<dbReference type="EMBL" id="JAPUUL010000285">
    <property type="protein sequence ID" value="KAJ8131470.1"/>
    <property type="molecule type" value="Genomic_DNA"/>
</dbReference>
<evidence type="ECO:0000313" key="1">
    <source>
        <dbReference type="EMBL" id="KAJ8131470.1"/>
    </source>
</evidence>
<evidence type="ECO:0000313" key="2">
    <source>
        <dbReference type="Proteomes" id="UP001153332"/>
    </source>
</evidence>
<reference evidence="1" key="1">
    <citation type="submission" date="2022-12" db="EMBL/GenBank/DDBJ databases">
        <title>Genome Sequence of Lasiodiplodia mahajangana.</title>
        <authorList>
            <person name="Buettner E."/>
        </authorList>
    </citation>
    <scope>NUCLEOTIDE SEQUENCE</scope>
    <source>
        <strain evidence="1">VT137</strain>
    </source>
</reference>
<comment type="caution">
    <text evidence="1">The sequence shown here is derived from an EMBL/GenBank/DDBJ whole genome shotgun (WGS) entry which is preliminary data.</text>
</comment>
<organism evidence="1 2">
    <name type="scientific">Lasiodiplodia mahajangana</name>
    <dbReference type="NCBI Taxonomy" id="1108764"/>
    <lineage>
        <taxon>Eukaryota</taxon>
        <taxon>Fungi</taxon>
        <taxon>Dikarya</taxon>
        <taxon>Ascomycota</taxon>
        <taxon>Pezizomycotina</taxon>
        <taxon>Dothideomycetes</taxon>
        <taxon>Dothideomycetes incertae sedis</taxon>
        <taxon>Botryosphaeriales</taxon>
        <taxon>Botryosphaeriaceae</taxon>
        <taxon>Lasiodiplodia</taxon>
    </lineage>
</organism>
<keyword evidence="2" id="KW-1185">Reference proteome</keyword>
<accession>A0ACC2JVP1</accession>